<feature type="non-terminal residue" evidence="4">
    <location>
        <position position="1"/>
    </location>
</feature>
<comment type="caution">
    <text evidence="4">The sequence shown here is derived from an EMBL/GenBank/DDBJ whole genome shotgun (WGS) entry which is preliminary data.</text>
</comment>
<dbReference type="InterPro" id="IPR016143">
    <property type="entry name" value="Citrate_synth-like_sm_a-sub"/>
</dbReference>
<evidence type="ECO:0000256" key="2">
    <source>
        <dbReference type="ARBA" id="ARBA00022679"/>
    </source>
</evidence>
<dbReference type="GO" id="GO:0046912">
    <property type="term" value="F:acyltransferase activity, acyl groups converted into alkyl on transfer"/>
    <property type="evidence" value="ECO:0007669"/>
    <property type="project" value="InterPro"/>
</dbReference>
<gene>
    <name evidence="4" type="ORF">S01H1_31131</name>
</gene>
<keyword evidence="3" id="KW-0175">Coiled coil</keyword>
<reference evidence="4" key="1">
    <citation type="journal article" date="2014" name="Front. Microbiol.">
        <title>High frequency of phylogenetically diverse reductive dehalogenase-homologous genes in deep subseafloor sedimentary metagenomes.</title>
        <authorList>
            <person name="Kawai M."/>
            <person name="Futagami T."/>
            <person name="Toyoda A."/>
            <person name="Takaki Y."/>
            <person name="Nishi S."/>
            <person name="Hori S."/>
            <person name="Arai W."/>
            <person name="Tsubouchi T."/>
            <person name="Morono Y."/>
            <person name="Uchiyama I."/>
            <person name="Ito T."/>
            <person name="Fujiyama A."/>
            <person name="Inagaki F."/>
            <person name="Takami H."/>
        </authorList>
    </citation>
    <scope>NUCLEOTIDE SEQUENCE</scope>
    <source>
        <strain evidence="4">Expedition CK06-06</strain>
    </source>
</reference>
<dbReference type="AlphaFoldDB" id="X0T3U6"/>
<dbReference type="GO" id="GO:0005975">
    <property type="term" value="P:carbohydrate metabolic process"/>
    <property type="evidence" value="ECO:0007669"/>
    <property type="project" value="TreeGrafter"/>
</dbReference>
<dbReference type="InterPro" id="IPR002020">
    <property type="entry name" value="Citrate_synthase"/>
</dbReference>
<dbReference type="Gene3D" id="1.10.230.10">
    <property type="entry name" value="Cytochrome P450-Terp, domain 2"/>
    <property type="match status" value="1"/>
</dbReference>
<dbReference type="PRINTS" id="PR00143">
    <property type="entry name" value="CITRTSNTHASE"/>
</dbReference>
<keyword evidence="2" id="KW-0808">Transferase</keyword>
<name>X0T3U6_9ZZZZ</name>
<dbReference type="Pfam" id="PF00285">
    <property type="entry name" value="Citrate_synt"/>
    <property type="match status" value="1"/>
</dbReference>
<accession>X0T3U6</accession>
<proteinExistence type="inferred from homology"/>
<dbReference type="PANTHER" id="PTHR11739">
    <property type="entry name" value="CITRATE SYNTHASE"/>
    <property type="match status" value="1"/>
</dbReference>
<evidence type="ECO:0000256" key="3">
    <source>
        <dbReference type="SAM" id="Coils"/>
    </source>
</evidence>
<organism evidence="4">
    <name type="scientific">marine sediment metagenome</name>
    <dbReference type="NCBI Taxonomy" id="412755"/>
    <lineage>
        <taxon>unclassified sequences</taxon>
        <taxon>metagenomes</taxon>
        <taxon>ecological metagenomes</taxon>
    </lineage>
</organism>
<evidence type="ECO:0000256" key="1">
    <source>
        <dbReference type="ARBA" id="ARBA00010566"/>
    </source>
</evidence>
<sequence>SSLAGKIDEWIENEGLTLYEGLLRFVSLTPLVITGHWRLSQGLDIVDPTEKYGHSGNVLHSMGFEVDFVDLRDLDAGLILHMDDPDNPSLTQLLSSLENGEKPGEAIRKAIQTHVGPLHHGAGTNAMRMILELRNVENLSDNLRNRIRNGERIFGLGHRIYRTIDPRAVLLKKILQRRTEETEHKWLPQVIEEVARGATETILDLKDRKVFPNVDLYNAAVYSTMGFPIEFNTYLFAISRVSGWMAHTLEWYRMNPKT</sequence>
<dbReference type="InterPro" id="IPR036969">
    <property type="entry name" value="Citrate_synthase_sf"/>
</dbReference>
<comment type="similarity">
    <text evidence="1">Belongs to the citrate synthase family.</text>
</comment>
<feature type="coiled-coil region" evidence="3">
    <location>
        <begin position="126"/>
        <end position="153"/>
    </location>
</feature>
<dbReference type="EMBL" id="BARS01019190">
    <property type="protein sequence ID" value="GAF88163.1"/>
    <property type="molecule type" value="Genomic_DNA"/>
</dbReference>
<protein>
    <submittedName>
        <fullName evidence="4">Uncharacterized protein</fullName>
    </submittedName>
</protein>
<evidence type="ECO:0000313" key="4">
    <source>
        <dbReference type="EMBL" id="GAF88163.1"/>
    </source>
</evidence>
<dbReference type="SUPFAM" id="SSF48256">
    <property type="entry name" value="Citrate synthase"/>
    <property type="match status" value="1"/>
</dbReference>
<dbReference type="GO" id="GO:0005829">
    <property type="term" value="C:cytosol"/>
    <property type="evidence" value="ECO:0007669"/>
    <property type="project" value="TreeGrafter"/>
</dbReference>
<dbReference type="GO" id="GO:0006099">
    <property type="term" value="P:tricarboxylic acid cycle"/>
    <property type="evidence" value="ECO:0007669"/>
    <property type="project" value="TreeGrafter"/>
</dbReference>
<dbReference type="PANTHER" id="PTHR11739:SF4">
    <property type="entry name" value="CITRATE SYNTHASE, PEROXISOMAL"/>
    <property type="match status" value="1"/>
</dbReference>